<dbReference type="InterPro" id="IPR050110">
    <property type="entry name" value="Glyoxalase_II_hydrolase"/>
</dbReference>
<evidence type="ECO:0000256" key="6">
    <source>
        <dbReference type="ARBA" id="ARBA00022723"/>
    </source>
</evidence>
<dbReference type="GO" id="GO:0046872">
    <property type="term" value="F:metal ion binding"/>
    <property type="evidence" value="ECO:0007669"/>
    <property type="project" value="UniProtKB-KW"/>
</dbReference>
<dbReference type="SUPFAM" id="SSF56281">
    <property type="entry name" value="Metallo-hydrolase/oxidoreductase"/>
    <property type="match status" value="1"/>
</dbReference>
<name>A0A9W7GA65_9STRA</name>
<evidence type="ECO:0000256" key="1">
    <source>
        <dbReference type="ARBA" id="ARBA00001623"/>
    </source>
</evidence>
<evidence type="ECO:0000256" key="4">
    <source>
        <dbReference type="ARBA" id="ARBA00006759"/>
    </source>
</evidence>
<dbReference type="CDD" id="cd07723">
    <property type="entry name" value="hydroxyacylglutathione_hydrolase_MBL-fold"/>
    <property type="match status" value="1"/>
</dbReference>
<sequence length="317" mass="34013">MSGLLGAALLTSATCLRPLPPRFLSLTRKASTTSLSSSTMPLSLNSSNEASYRGTLHSAGKETPLSVTKCFEDNYGYLIPGRNSGDVISFDAPDGLVVGEAANELAFGSNGGTLHVLVTHGHHDHVGGMSDLIASWLAGGDGRKVKVHGPSDPRCESSVGGGCGYEILEGGDVRDVAGWGVEVIDTSGHTCPHVSYHIPELNFLMTGDSLFSLGCGRVFEGSMEEMWEGLRRYGGVGDGTWVACSHEYTLANARYMQSLGPNAELEERVREVEALRFKNLPSVPVRMESERRLNAFLKADSKEEFEALRRGKDGFKG</sequence>
<keyword evidence="7" id="KW-0378">Hydrolase</keyword>
<comment type="pathway">
    <text evidence="3">Secondary metabolite metabolism; methylglyoxal degradation; (R)-lactate from methylglyoxal: step 2/2.</text>
</comment>
<evidence type="ECO:0000313" key="11">
    <source>
        <dbReference type="EMBL" id="GMI41498.1"/>
    </source>
</evidence>
<dbReference type="GO" id="GO:0019243">
    <property type="term" value="P:methylglyoxal catabolic process to D-lactate via S-lactoyl-glutathione"/>
    <property type="evidence" value="ECO:0007669"/>
    <property type="project" value="InterPro"/>
</dbReference>
<keyword evidence="6" id="KW-0479">Metal-binding</keyword>
<dbReference type="PANTHER" id="PTHR43705">
    <property type="entry name" value="HYDROXYACYLGLUTATHIONE HYDROLASE"/>
    <property type="match status" value="1"/>
</dbReference>
<reference evidence="12" key="1">
    <citation type="journal article" date="2023" name="Commun. Biol.">
        <title>Genome analysis of Parmales, the sister group of diatoms, reveals the evolutionary specialization of diatoms from phago-mixotrophs to photoautotrophs.</title>
        <authorList>
            <person name="Ban H."/>
            <person name="Sato S."/>
            <person name="Yoshikawa S."/>
            <person name="Yamada K."/>
            <person name="Nakamura Y."/>
            <person name="Ichinomiya M."/>
            <person name="Sato N."/>
            <person name="Blanc-Mathieu R."/>
            <person name="Endo H."/>
            <person name="Kuwata A."/>
            <person name="Ogata H."/>
        </authorList>
    </citation>
    <scope>NUCLEOTIDE SEQUENCE [LARGE SCALE GENOMIC DNA]</scope>
</reference>
<evidence type="ECO:0000256" key="3">
    <source>
        <dbReference type="ARBA" id="ARBA00004963"/>
    </source>
</evidence>
<comment type="catalytic activity">
    <reaction evidence="1">
        <text>an S-(2-hydroxyacyl)glutathione + H2O = a 2-hydroxy carboxylate + glutathione + H(+)</text>
        <dbReference type="Rhea" id="RHEA:21864"/>
        <dbReference type="ChEBI" id="CHEBI:15377"/>
        <dbReference type="ChEBI" id="CHEBI:15378"/>
        <dbReference type="ChEBI" id="CHEBI:57925"/>
        <dbReference type="ChEBI" id="CHEBI:58896"/>
        <dbReference type="ChEBI" id="CHEBI:71261"/>
        <dbReference type="EC" id="3.1.2.6"/>
    </reaction>
</comment>
<comment type="caution">
    <text evidence="11">The sequence shown here is derived from an EMBL/GenBank/DDBJ whole genome shotgun (WGS) entry which is preliminary data.</text>
</comment>
<dbReference type="Pfam" id="PF16123">
    <property type="entry name" value="HAGH_C"/>
    <property type="match status" value="1"/>
</dbReference>
<dbReference type="Proteomes" id="UP001165065">
    <property type="component" value="Unassembled WGS sequence"/>
</dbReference>
<dbReference type="InterPro" id="IPR036866">
    <property type="entry name" value="RibonucZ/Hydroxyglut_hydro"/>
</dbReference>
<comment type="similarity">
    <text evidence="4">Belongs to the metallo-beta-lactamase superfamily. Glyoxalase II family.</text>
</comment>
<evidence type="ECO:0000259" key="10">
    <source>
        <dbReference type="SMART" id="SM00849"/>
    </source>
</evidence>
<organism evidence="11 12">
    <name type="scientific">Triparma columacea</name>
    <dbReference type="NCBI Taxonomy" id="722753"/>
    <lineage>
        <taxon>Eukaryota</taxon>
        <taxon>Sar</taxon>
        <taxon>Stramenopiles</taxon>
        <taxon>Ochrophyta</taxon>
        <taxon>Bolidophyceae</taxon>
        <taxon>Parmales</taxon>
        <taxon>Triparmaceae</taxon>
        <taxon>Triparma</taxon>
    </lineage>
</organism>
<dbReference type="Pfam" id="PF00753">
    <property type="entry name" value="Lactamase_B"/>
    <property type="match status" value="1"/>
</dbReference>
<dbReference type="InterPro" id="IPR032282">
    <property type="entry name" value="HAGH_C"/>
</dbReference>
<accession>A0A9W7GA65</accession>
<proteinExistence type="inferred from homology"/>
<dbReference type="Gene3D" id="3.60.15.10">
    <property type="entry name" value="Ribonuclease Z/Hydroxyacylglutathione hydrolase-like"/>
    <property type="match status" value="1"/>
</dbReference>
<dbReference type="HAMAP" id="MF_01374">
    <property type="entry name" value="Glyoxalase_2"/>
    <property type="match status" value="1"/>
</dbReference>
<evidence type="ECO:0000313" key="12">
    <source>
        <dbReference type="Proteomes" id="UP001165065"/>
    </source>
</evidence>
<evidence type="ECO:0000256" key="5">
    <source>
        <dbReference type="ARBA" id="ARBA00011917"/>
    </source>
</evidence>
<feature type="domain" description="Metallo-beta-lactamase" evidence="10">
    <location>
        <begin position="73"/>
        <end position="246"/>
    </location>
</feature>
<dbReference type="EC" id="3.1.2.6" evidence="5"/>
<gene>
    <name evidence="11" type="ORF">TrCOL_g11330</name>
</gene>
<dbReference type="InterPro" id="IPR017782">
    <property type="entry name" value="Hydroxyacylglutathione_Hdrlase"/>
</dbReference>
<dbReference type="OrthoDB" id="515692at2759"/>
<dbReference type="AlphaFoldDB" id="A0A9W7GA65"/>
<keyword evidence="12" id="KW-1185">Reference proteome</keyword>
<keyword evidence="8" id="KW-0862">Zinc</keyword>
<protein>
    <recommendedName>
        <fullName evidence="5">hydroxyacylglutathione hydrolase</fullName>
        <ecNumber evidence="5">3.1.2.6</ecNumber>
    </recommendedName>
    <alternativeName>
        <fullName evidence="9">Glyoxalase II</fullName>
    </alternativeName>
</protein>
<evidence type="ECO:0000256" key="8">
    <source>
        <dbReference type="ARBA" id="ARBA00022833"/>
    </source>
</evidence>
<dbReference type="InterPro" id="IPR001279">
    <property type="entry name" value="Metallo-B-lactamas"/>
</dbReference>
<dbReference type="SMART" id="SM00849">
    <property type="entry name" value="Lactamase_B"/>
    <property type="match status" value="1"/>
</dbReference>
<evidence type="ECO:0000256" key="9">
    <source>
        <dbReference type="ARBA" id="ARBA00031044"/>
    </source>
</evidence>
<evidence type="ECO:0000256" key="2">
    <source>
        <dbReference type="ARBA" id="ARBA00001947"/>
    </source>
</evidence>
<dbReference type="PANTHER" id="PTHR43705:SF1">
    <property type="entry name" value="HYDROXYACYLGLUTATHIONE HYDROLASE GLOB"/>
    <property type="match status" value="1"/>
</dbReference>
<dbReference type="EMBL" id="BRYA01000152">
    <property type="protein sequence ID" value="GMI41498.1"/>
    <property type="molecule type" value="Genomic_DNA"/>
</dbReference>
<evidence type="ECO:0000256" key="7">
    <source>
        <dbReference type="ARBA" id="ARBA00022801"/>
    </source>
</evidence>
<dbReference type="GO" id="GO:0004416">
    <property type="term" value="F:hydroxyacylglutathione hydrolase activity"/>
    <property type="evidence" value="ECO:0007669"/>
    <property type="project" value="UniProtKB-EC"/>
</dbReference>
<comment type="cofactor">
    <cofactor evidence="2">
        <name>Zn(2+)</name>
        <dbReference type="ChEBI" id="CHEBI:29105"/>
    </cofactor>
</comment>
<dbReference type="InterPro" id="IPR035680">
    <property type="entry name" value="Clx_II_MBL"/>
</dbReference>